<dbReference type="PATRIC" id="fig|1336752.4.peg.633"/>
<keyword evidence="5 7" id="KW-0520">NAD</keyword>
<feature type="binding site" evidence="10">
    <location>
        <position position="314"/>
    </location>
    <ligand>
        <name>NAD(+)</name>
        <dbReference type="ChEBI" id="CHEBI:57540"/>
    </ligand>
</feature>
<dbReference type="Gene3D" id="3.40.50.720">
    <property type="entry name" value="NAD(P)-binding Rossmann-like Domain"/>
    <property type="match status" value="2"/>
</dbReference>
<evidence type="ECO:0000256" key="10">
    <source>
        <dbReference type="PIRSR" id="PIRSR500134-3"/>
    </source>
</evidence>
<dbReference type="PIRSF" id="PIRSF000124">
    <property type="entry name" value="UDPglc_GDPman_dh"/>
    <property type="match status" value="1"/>
</dbReference>
<dbReference type="Pfam" id="PF03720">
    <property type="entry name" value="UDPG_MGDP_dh_C"/>
    <property type="match status" value="1"/>
</dbReference>
<feature type="active site" description="Nucleophile" evidence="8">
    <location>
        <position position="253"/>
    </location>
</feature>
<evidence type="ECO:0000256" key="2">
    <source>
        <dbReference type="ARBA" id="ARBA00006601"/>
    </source>
</evidence>
<dbReference type="EC" id="1.1.1.22" evidence="3 7"/>
<evidence type="ECO:0000313" key="13">
    <source>
        <dbReference type="Proteomes" id="UP000014854"/>
    </source>
</evidence>
<dbReference type="Pfam" id="PF00984">
    <property type="entry name" value="UDPG_MGDP_dh"/>
    <property type="match status" value="1"/>
</dbReference>
<evidence type="ECO:0000256" key="5">
    <source>
        <dbReference type="ARBA" id="ARBA00023027"/>
    </source>
</evidence>
<dbReference type="GO" id="GO:0000271">
    <property type="term" value="P:polysaccharide biosynthetic process"/>
    <property type="evidence" value="ECO:0007669"/>
    <property type="project" value="InterPro"/>
</dbReference>
<feature type="binding site" evidence="9">
    <location>
        <begin position="242"/>
        <end position="246"/>
    </location>
    <ligand>
        <name>substrate</name>
    </ligand>
</feature>
<dbReference type="EMBL" id="ASXS01000001">
    <property type="protein sequence ID" value="EPP25476.1"/>
    <property type="molecule type" value="Genomic_DNA"/>
</dbReference>
<dbReference type="InterPro" id="IPR014027">
    <property type="entry name" value="UDP-Glc/GDP-Man_DH_C"/>
</dbReference>
<proteinExistence type="inferred from homology"/>
<dbReference type="GO" id="GO:0051287">
    <property type="term" value="F:NAD binding"/>
    <property type="evidence" value="ECO:0007669"/>
    <property type="project" value="InterPro"/>
</dbReference>
<evidence type="ECO:0000256" key="9">
    <source>
        <dbReference type="PIRSR" id="PIRSR500134-2"/>
    </source>
</evidence>
<dbReference type="SUPFAM" id="SSF48179">
    <property type="entry name" value="6-phosphogluconate dehydrogenase C-terminal domain-like"/>
    <property type="match status" value="1"/>
</dbReference>
<dbReference type="FunFam" id="3.40.50.720:FF:000297">
    <property type="entry name" value="UDP-glucose 6-dehydrogenase"/>
    <property type="match status" value="1"/>
</dbReference>
<dbReference type="NCBIfam" id="TIGR03026">
    <property type="entry name" value="NDP-sugDHase"/>
    <property type="match status" value="1"/>
</dbReference>
<feature type="binding site" evidence="9">
    <location>
        <position position="250"/>
    </location>
    <ligand>
        <name>substrate</name>
    </ligand>
</feature>
<feature type="binding site" evidence="9">
    <location>
        <position position="307"/>
    </location>
    <ligand>
        <name>substrate</name>
    </ligand>
</feature>
<dbReference type="PIRSF" id="PIRSF500134">
    <property type="entry name" value="UDPglc_DH_bac"/>
    <property type="match status" value="1"/>
</dbReference>
<feature type="binding site" evidence="10">
    <location>
        <position position="256"/>
    </location>
    <ligand>
        <name>NAD(+)</name>
        <dbReference type="ChEBI" id="CHEBI:57540"/>
    </ligand>
</feature>
<dbReference type="Proteomes" id="UP000014854">
    <property type="component" value="Unassembled WGS sequence"/>
</dbReference>
<accession>S7JMZ1</accession>
<evidence type="ECO:0000256" key="3">
    <source>
        <dbReference type="ARBA" id="ARBA00012954"/>
    </source>
</evidence>
<gene>
    <name evidence="12" type="ORF">L910_0629</name>
</gene>
<comment type="similarity">
    <text evidence="2 7">Belongs to the UDP-glucose/GDP-mannose dehydrogenase family.</text>
</comment>
<feature type="binding site" evidence="10">
    <location>
        <position position="118"/>
    </location>
    <ligand>
        <name>NAD(+)</name>
        <dbReference type="ChEBI" id="CHEBI:57540"/>
    </ligand>
</feature>
<evidence type="ECO:0000256" key="8">
    <source>
        <dbReference type="PIRSR" id="PIRSR500134-1"/>
    </source>
</evidence>
<keyword evidence="4 7" id="KW-0560">Oxidoreductase</keyword>
<comment type="caution">
    <text evidence="12">The sequence shown here is derived from an EMBL/GenBank/DDBJ whole genome shotgun (WGS) entry which is preliminary data.</text>
</comment>
<feature type="binding site" evidence="10">
    <location>
        <position position="145"/>
    </location>
    <ligand>
        <name>NAD(+)</name>
        <dbReference type="ChEBI" id="CHEBI:57540"/>
    </ligand>
</feature>
<dbReference type="InterPro" id="IPR036291">
    <property type="entry name" value="NAD(P)-bd_dom_sf"/>
</dbReference>
<feature type="binding site" evidence="10">
    <location>
        <position position="29"/>
    </location>
    <ligand>
        <name>NAD(+)</name>
        <dbReference type="ChEBI" id="CHEBI:57540"/>
    </ligand>
</feature>
<dbReference type="InterPro" id="IPR036220">
    <property type="entry name" value="UDP-Glc/GDP-Man_DH_C_sf"/>
</dbReference>
<dbReference type="Gene3D" id="1.10.1040.10">
    <property type="entry name" value="N-(1-d-carboxylethyl)-l-norvaline Dehydrogenase, domain 2"/>
    <property type="match status" value="1"/>
</dbReference>
<dbReference type="SMART" id="SM00984">
    <property type="entry name" value="UDPG_MGDP_dh_C"/>
    <property type="match status" value="1"/>
</dbReference>
<dbReference type="RefSeq" id="WP_020328050.1">
    <property type="nucleotide sequence ID" value="NZ_ASXS01000001.1"/>
</dbReference>
<dbReference type="PANTHER" id="PTHR43750:SF2">
    <property type="entry name" value="UDP-GLUCOSE 6-DEHYDROGENASE"/>
    <property type="match status" value="1"/>
</dbReference>
<name>S7JMZ1_VIBFL</name>
<comment type="pathway">
    <text evidence="1">Nucleotide-sugar biosynthesis; UDP-alpha-D-glucuronate biosynthesis; UDP-alpha-D-glucuronate from UDP-alpha-D-glucose: step 1/1.</text>
</comment>
<dbReference type="PANTHER" id="PTHR43750">
    <property type="entry name" value="UDP-GLUCOSE 6-DEHYDROGENASE TUAD"/>
    <property type="match status" value="1"/>
</dbReference>
<evidence type="ECO:0000259" key="11">
    <source>
        <dbReference type="SMART" id="SM00984"/>
    </source>
</evidence>
<feature type="binding site" evidence="9">
    <location>
        <position position="388"/>
    </location>
    <ligand>
        <name>substrate</name>
    </ligand>
</feature>
<comment type="catalytic activity">
    <reaction evidence="6 7">
        <text>UDP-alpha-D-glucose + 2 NAD(+) + H2O = UDP-alpha-D-glucuronate + 2 NADH + 3 H(+)</text>
        <dbReference type="Rhea" id="RHEA:23596"/>
        <dbReference type="ChEBI" id="CHEBI:15377"/>
        <dbReference type="ChEBI" id="CHEBI:15378"/>
        <dbReference type="ChEBI" id="CHEBI:57540"/>
        <dbReference type="ChEBI" id="CHEBI:57945"/>
        <dbReference type="ChEBI" id="CHEBI:58052"/>
        <dbReference type="ChEBI" id="CHEBI:58885"/>
        <dbReference type="EC" id="1.1.1.22"/>
    </reaction>
</comment>
<feature type="binding site" evidence="9">
    <location>
        <begin position="142"/>
        <end position="145"/>
    </location>
    <ligand>
        <name>substrate</name>
    </ligand>
</feature>
<dbReference type="AlphaFoldDB" id="S7JMZ1"/>
<feature type="binding site" evidence="10">
    <location>
        <position position="34"/>
    </location>
    <ligand>
        <name>NAD(+)</name>
        <dbReference type="ChEBI" id="CHEBI:57540"/>
    </ligand>
</feature>
<dbReference type="GO" id="GO:0003979">
    <property type="term" value="F:UDP-glucose 6-dehydrogenase activity"/>
    <property type="evidence" value="ECO:0007669"/>
    <property type="project" value="UniProtKB-EC"/>
</dbReference>
<dbReference type="InterPro" id="IPR001732">
    <property type="entry name" value="UDP-Glc/GDP-Man_DH_N"/>
</dbReference>
<feature type="binding site" evidence="9">
    <location>
        <position position="197"/>
    </location>
    <ligand>
        <name>substrate</name>
    </ligand>
</feature>
<dbReference type="SUPFAM" id="SSF51735">
    <property type="entry name" value="NAD(P)-binding Rossmann-fold domains"/>
    <property type="match status" value="1"/>
</dbReference>
<dbReference type="InterPro" id="IPR017476">
    <property type="entry name" value="UDP-Glc/GDP-Man"/>
</dbReference>
<dbReference type="InterPro" id="IPR008927">
    <property type="entry name" value="6-PGluconate_DH-like_C_sf"/>
</dbReference>
<feature type="binding site" evidence="9">
    <location>
        <position position="306"/>
    </location>
    <ligand>
        <name>substrate</name>
    </ligand>
</feature>
<evidence type="ECO:0000256" key="7">
    <source>
        <dbReference type="PIRNR" id="PIRNR000124"/>
    </source>
</evidence>
<dbReference type="SUPFAM" id="SSF52413">
    <property type="entry name" value="UDP-glucose/GDP-mannose dehydrogenase C-terminal domain"/>
    <property type="match status" value="1"/>
</dbReference>
<protein>
    <recommendedName>
        <fullName evidence="3 7">UDP-glucose 6-dehydrogenase</fullName>
        <ecNumber evidence="3 7">1.1.1.22</ecNumber>
    </recommendedName>
</protein>
<evidence type="ECO:0000256" key="1">
    <source>
        <dbReference type="ARBA" id="ARBA00004701"/>
    </source>
</evidence>
<dbReference type="Pfam" id="PF03721">
    <property type="entry name" value="UDPG_MGDP_dh_N"/>
    <property type="match status" value="1"/>
</dbReference>
<dbReference type="UniPathway" id="UPA00038">
    <property type="reaction ID" value="UER00491"/>
</dbReference>
<reference evidence="12 13" key="1">
    <citation type="journal article" date="2013" name="Gut Pathog.">
        <title>Evidence of a new metabolic capacity in an emerging diarrheal pathogen: lessons from the draft genomes of Vibrio fluvialis strains PG41 and I21563.</title>
        <authorList>
            <person name="Khatri I."/>
            <person name="Mahajan S."/>
            <person name="Dureja C."/>
            <person name="Subramanian S."/>
            <person name="Raychaudhuri S."/>
        </authorList>
    </citation>
    <scope>NUCLEOTIDE SEQUENCE [LARGE SCALE GENOMIC DNA]</scope>
    <source>
        <strain evidence="12 13">PG41</strain>
    </source>
</reference>
<evidence type="ECO:0000256" key="6">
    <source>
        <dbReference type="ARBA" id="ARBA00047473"/>
    </source>
</evidence>
<dbReference type="InterPro" id="IPR014026">
    <property type="entry name" value="UDP-Glc/GDP-Man_DH_dimer"/>
</dbReference>
<organism evidence="12 13">
    <name type="scientific">Vibrio fluvialis PG41</name>
    <dbReference type="NCBI Taxonomy" id="1336752"/>
    <lineage>
        <taxon>Bacteria</taxon>
        <taxon>Pseudomonadati</taxon>
        <taxon>Pseudomonadota</taxon>
        <taxon>Gammaproteobacteria</taxon>
        <taxon>Vibrionales</taxon>
        <taxon>Vibrionaceae</taxon>
        <taxon>Vibrio</taxon>
    </lineage>
</organism>
<feature type="binding site" evidence="10">
    <location>
        <position position="83"/>
    </location>
    <ligand>
        <name>NAD(+)</name>
        <dbReference type="ChEBI" id="CHEBI:57540"/>
    </ligand>
</feature>
<evidence type="ECO:0000256" key="4">
    <source>
        <dbReference type="ARBA" id="ARBA00023002"/>
    </source>
</evidence>
<sequence>MKIAIAGTGYVGLSNAMLLAQNHEVVALDVIEEKVRLLNDRKSPIVDVEIEDFLANKPLNFVATLDKECAFKNADFVVIATPTDYDVETNYFNTSSVESVIKDVMDINPEAVMVIKSTVPVGYTARIKAELGCDNLMFSPEFLREGRALYDNLYPSRIIVGERSERAEVFANLLVEGAVKEDIKVLFTDSTEAEAVKLFSNTYLALRVAYFNELDSYAETHDLNSRQIIEGVSLDPRIGNHYNNPSFGYGGYCLPKDTKQLRANYAEVPNNIIGAIVDANTTRKDFIADSILKRNPRRVGIYRLVMKAGSDNFRASSIQGVMKRLKAKGVEVVVYEPVLKEKTFFNSLVLTDLEQFKSACDVIVSNRMVDEIRDVADKVYTRDLFGND</sequence>
<evidence type="ECO:0000313" key="12">
    <source>
        <dbReference type="EMBL" id="EPP25476.1"/>
    </source>
</evidence>
<feature type="domain" description="UDP-glucose/GDP-mannose dehydrogenase C-terminal" evidence="11">
    <location>
        <begin position="300"/>
        <end position="387"/>
    </location>
</feature>
<dbReference type="GO" id="GO:0006065">
    <property type="term" value="P:UDP-glucuronate biosynthetic process"/>
    <property type="evidence" value="ECO:0007669"/>
    <property type="project" value="UniProtKB-UniPathway"/>
</dbReference>
<dbReference type="InterPro" id="IPR028357">
    <property type="entry name" value="UDPglc_DH_bac"/>
</dbReference>
<dbReference type="InterPro" id="IPR013328">
    <property type="entry name" value="6PGD_dom2"/>
</dbReference>